<evidence type="ECO:0000256" key="12">
    <source>
        <dbReference type="ARBA" id="ARBA00023136"/>
    </source>
</evidence>
<comment type="cofactor">
    <cofactor evidence="1 13">
        <name>heme</name>
        <dbReference type="ChEBI" id="CHEBI:30413"/>
    </cofactor>
</comment>
<keyword evidence="10 13" id="KW-0408">Iron</keyword>
<dbReference type="RefSeq" id="XP_024335453.1">
    <property type="nucleotide sequence ID" value="XM_024486660.1"/>
</dbReference>
<evidence type="ECO:0000256" key="9">
    <source>
        <dbReference type="ARBA" id="ARBA00023002"/>
    </source>
</evidence>
<dbReference type="Pfam" id="PF00067">
    <property type="entry name" value="p450"/>
    <property type="match status" value="2"/>
</dbReference>
<proteinExistence type="inferred from homology"/>
<keyword evidence="11" id="KW-0503">Monooxygenase</keyword>
<dbReference type="SUPFAM" id="SSF48264">
    <property type="entry name" value="Cytochrome P450"/>
    <property type="match status" value="1"/>
</dbReference>
<dbReference type="GO" id="GO:0016705">
    <property type="term" value="F:oxidoreductase activity, acting on paired donors, with incorporation or reduction of molecular oxygen"/>
    <property type="evidence" value="ECO:0007669"/>
    <property type="project" value="InterPro"/>
</dbReference>
<dbReference type="InterPro" id="IPR002401">
    <property type="entry name" value="Cyt_P450_E_grp-I"/>
</dbReference>
<dbReference type="Gene3D" id="1.10.630.10">
    <property type="entry name" value="Cytochrome P450"/>
    <property type="match status" value="1"/>
</dbReference>
<sequence length="690" mass="76817">MPGILASSGTPEAAVVLLSLLTCYLCTRWSHRKYKAYPPGPTPMPFLGNLHQLPVKDQHETFREWAHTYGEVVYAQIFRKPMILLNSLRAVQDLMEKKGAIYSDRAGLTLWEDVYDFKPVTAFMNADEDWREHRKWLQAALETERALTGLHTTLKSSVDKLIIKLLDSPNAFFAHVQRYTSDLTLDLAYGMDELTADEAYSRTAEDAVHAIAHSDSIVASLVDSFPICTYIRHTIGAGLTIFRARSEVYPCMDARGSIQPRCGKGKTRDTSDAGCTVLKTARAKSARYYKHGQIRWHALATISSSNILFDLLLKNITSGVYKPSFASALIEAKSDNGQLLPRVAYNIKGAAATLYVAGAETVGITCMSLRNVDSSDYGAAQSAVVLLTFVLAMTLYPEILQKVQQEIDAVVGIERLPEFRDRKKLRYLECVLLEVYRWGPPTHLGVPHSLTQDDNYKGYFLPKGSTVISNIWAISRDPSIYPDPDAFRPERFEEMDAEKVKASHPKMYVFGEYVPVRSICPGRHLAEMSFWLAAATILATLDIHKARDGKNIEPTVSFITGMTRCPQEFVCSIRPRNQTVVELIEQPITVRRNGLVPFKAGGYRRSSVDKLIAGLATSPDSESHQEINRLCSTEDKFTSLAEAAMEAIYSQEASLHLPSTFSLSLDTFQAVFLGLVSNALPPVSDVRPAK</sequence>
<feature type="binding site" description="axial binding residue" evidence="13">
    <location>
        <position position="520"/>
    </location>
    <ligand>
        <name>heme</name>
        <dbReference type="ChEBI" id="CHEBI:30413"/>
    </ligand>
    <ligandPart>
        <name>Fe</name>
        <dbReference type="ChEBI" id="CHEBI:18248"/>
    </ligandPart>
</feature>
<dbReference type="InterPro" id="IPR001128">
    <property type="entry name" value="Cyt_P450"/>
</dbReference>
<evidence type="ECO:0000313" key="14">
    <source>
        <dbReference type="EMBL" id="OSX58659.1"/>
    </source>
</evidence>
<keyword evidence="15" id="KW-1185">Reference proteome</keyword>
<dbReference type="GO" id="GO:0004497">
    <property type="term" value="F:monooxygenase activity"/>
    <property type="evidence" value="ECO:0007669"/>
    <property type="project" value="UniProtKB-KW"/>
</dbReference>
<organism evidence="14 15">
    <name type="scientific">Postia placenta MAD-698-R-SB12</name>
    <dbReference type="NCBI Taxonomy" id="670580"/>
    <lineage>
        <taxon>Eukaryota</taxon>
        <taxon>Fungi</taxon>
        <taxon>Dikarya</taxon>
        <taxon>Basidiomycota</taxon>
        <taxon>Agaricomycotina</taxon>
        <taxon>Agaricomycetes</taxon>
        <taxon>Polyporales</taxon>
        <taxon>Adustoporiaceae</taxon>
        <taxon>Rhodonia</taxon>
    </lineage>
</organism>
<evidence type="ECO:0000256" key="11">
    <source>
        <dbReference type="ARBA" id="ARBA00023033"/>
    </source>
</evidence>
<dbReference type="AlphaFoldDB" id="A0A1X6MQV2"/>
<reference evidence="14 15" key="1">
    <citation type="submission" date="2017-04" db="EMBL/GenBank/DDBJ databases">
        <title>Genome Sequence of the Model Brown-Rot Fungus Postia placenta SB12.</title>
        <authorList>
            <consortium name="DOE Joint Genome Institute"/>
            <person name="Gaskell J."/>
            <person name="Kersten P."/>
            <person name="Larrondo L.F."/>
            <person name="Canessa P."/>
            <person name="Martinez D."/>
            <person name="Hibbett D."/>
            <person name="Schmoll M."/>
            <person name="Kubicek C.P."/>
            <person name="Martinez A.T."/>
            <person name="Yadav J."/>
            <person name="Master E."/>
            <person name="Magnuson J.K."/>
            <person name="James T."/>
            <person name="Yaver D."/>
            <person name="Berka R."/>
            <person name="Labutti K."/>
            <person name="Lipzen A."/>
            <person name="Aerts A."/>
            <person name="Barry K."/>
            <person name="Henrissat B."/>
            <person name="Blanchette R."/>
            <person name="Grigoriev I."/>
            <person name="Cullen D."/>
        </authorList>
    </citation>
    <scope>NUCLEOTIDE SEQUENCE [LARGE SCALE GENOMIC DNA]</scope>
    <source>
        <strain evidence="14 15">MAD-698-R-SB12</strain>
    </source>
</reference>
<keyword evidence="12" id="KW-0472">Membrane</keyword>
<accession>A0A1X6MQV2</accession>
<evidence type="ECO:0000313" key="15">
    <source>
        <dbReference type="Proteomes" id="UP000194127"/>
    </source>
</evidence>
<evidence type="ECO:0000256" key="2">
    <source>
        <dbReference type="ARBA" id="ARBA00004370"/>
    </source>
</evidence>
<dbReference type="InterPro" id="IPR050364">
    <property type="entry name" value="Cytochrome_P450_fung"/>
</dbReference>
<keyword evidence="8" id="KW-1133">Transmembrane helix</keyword>
<name>A0A1X6MQV2_9APHY</name>
<evidence type="ECO:0000256" key="4">
    <source>
        <dbReference type="ARBA" id="ARBA00010617"/>
    </source>
</evidence>
<evidence type="ECO:0000256" key="5">
    <source>
        <dbReference type="ARBA" id="ARBA00022617"/>
    </source>
</evidence>
<dbReference type="EMBL" id="KZ110604">
    <property type="protein sequence ID" value="OSX58659.1"/>
    <property type="molecule type" value="Genomic_DNA"/>
</dbReference>
<evidence type="ECO:0000256" key="13">
    <source>
        <dbReference type="PIRSR" id="PIRSR602401-1"/>
    </source>
</evidence>
<keyword evidence="9" id="KW-0560">Oxidoreductase</keyword>
<comment type="subcellular location">
    <subcellularLocation>
        <location evidence="2">Membrane</location>
    </subcellularLocation>
</comment>
<evidence type="ECO:0000256" key="8">
    <source>
        <dbReference type="ARBA" id="ARBA00022989"/>
    </source>
</evidence>
<gene>
    <name evidence="14" type="ORF">POSPLADRAFT_1152492</name>
</gene>
<dbReference type="GO" id="GO:0016020">
    <property type="term" value="C:membrane"/>
    <property type="evidence" value="ECO:0007669"/>
    <property type="project" value="UniProtKB-SubCell"/>
</dbReference>
<evidence type="ECO:0000256" key="10">
    <source>
        <dbReference type="ARBA" id="ARBA00023004"/>
    </source>
</evidence>
<dbReference type="PANTHER" id="PTHR46300:SF5">
    <property type="entry name" value="CYTOCHROME P450"/>
    <property type="match status" value="1"/>
</dbReference>
<evidence type="ECO:0000256" key="6">
    <source>
        <dbReference type="ARBA" id="ARBA00022692"/>
    </source>
</evidence>
<dbReference type="GO" id="GO:0020037">
    <property type="term" value="F:heme binding"/>
    <property type="evidence" value="ECO:0007669"/>
    <property type="project" value="InterPro"/>
</dbReference>
<keyword evidence="6" id="KW-0812">Transmembrane</keyword>
<protein>
    <recommendedName>
        <fullName evidence="16">Cytochrome P450</fullName>
    </recommendedName>
</protein>
<comment type="pathway">
    <text evidence="3">Secondary metabolite biosynthesis.</text>
</comment>
<dbReference type="InterPro" id="IPR036396">
    <property type="entry name" value="Cyt_P450_sf"/>
</dbReference>
<evidence type="ECO:0000256" key="7">
    <source>
        <dbReference type="ARBA" id="ARBA00022723"/>
    </source>
</evidence>
<dbReference type="STRING" id="670580.A0A1X6MQV2"/>
<keyword evidence="7 13" id="KW-0479">Metal-binding</keyword>
<dbReference type="PRINTS" id="PR00463">
    <property type="entry name" value="EP450I"/>
</dbReference>
<dbReference type="PANTHER" id="PTHR46300">
    <property type="entry name" value="P450, PUTATIVE (EUROFUNG)-RELATED-RELATED"/>
    <property type="match status" value="1"/>
</dbReference>
<dbReference type="GeneID" id="36331609"/>
<evidence type="ECO:0000256" key="3">
    <source>
        <dbReference type="ARBA" id="ARBA00005179"/>
    </source>
</evidence>
<evidence type="ECO:0000256" key="1">
    <source>
        <dbReference type="ARBA" id="ARBA00001971"/>
    </source>
</evidence>
<evidence type="ECO:0008006" key="16">
    <source>
        <dbReference type="Google" id="ProtNLM"/>
    </source>
</evidence>
<dbReference type="OrthoDB" id="1470350at2759"/>
<comment type="similarity">
    <text evidence="4">Belongs to the cytochrome P450 family.</text>
</comment>
<dbReference type="Proteomes" id="UP000194127">
    <property type="component" value="Unassembled WGS sequence"/>
</dbReference>
<keyword evidence="5 13" id="KW-0349">Heme</keyword>
<dbReference type="CDD" id="cd11065">
    <property type="entry name" value="CYP64-like"/>
    <property type="match status" value="1"/>
</dbReference>
<dbReference type="GO" id="GO:0005506">
    <property type="term" value="F:iron ion binding"/>
    <property type="evidence" value="ECO:0007669"/>
    <property type="project" value="InterPro"/>
</dbReference>